<keyword evidence="4" id="KW-1185">Reference proteome</keyword>
<dbReference type="RefSeq" id="WP_344070613.1">
    <property type="nucleotide sequence ID" value="NZ_BAAAPL010000001.1"/>
</dbReference>
<evidence type="ECO:0000313" key="4">
    <source>
        <dbReference type="Proteomes" id="UP001501690"/>
    </source>
</evidence>
<feature type="transmembrane region" description="Helical" evidence="2">
    <location>
        <begin position="72"/>
        <end position="90"/>
    </location>
</feature>
<dbReference type="Proteomes" id="UP001501690">
    <property type="component" value="Unassembled WGS sequence"/>
</dbReference>
<keyword evidence="2" id="KW-1133">Transmembrane helix</keyword>
<evidence type="ECO:0000313" key="3">
    <source>
        <dbReference type="EMBL" id="GAA1697049.1"/>
    </source>
</evidence>
<dbReference type="Pfam" id="PF19779">
    <property type="entry name" value="DUF6264"/>
    <property type="match status" value="1"/>
</dbReference>
<evidence type="ECO:0000256" key="1">
    <source>
        <dbReference type="SAM" id="MobiDB-lite"/>
    </source>
</evidence>
<protein>
    <submittedName>
        <fullName evidence="3">Uncharacterized protein</fullName>
    </submittedName>
</protein>
<name>A0ABP4U1I2_9MICO</name>
<sequence>MTQDAGDVPEERPAPRYGVYATPEEQRARIQKPDVTLSLDAGAAPDDAAVPSVVRAAPDAAAQERSGSIDRIITFALLAYGLVNVVVAAFDLLDFATYADTVYAVIGIPDSFSDTGNAGMWGATAAVTLVVGFAVTAWFAVRAVLAHKRAWWIPLLGAVVTHIALGIVVMIPLMSDPAFTNYVASLG</sequence>
<reference evidence="4" key="1">
    <citation type="journal article" date="2019" name="Int. J. Syst. Evol. Microbiol.">
        <title>The Global Catalogue of Microorganisms (GCM) 10K type strain sequencing project: providing services to taxonomists for standard genome sequencing and annotation.</title>
        <authorList>
            <consortium name="The Broad Institute Genomics Platform"/>
            <consortium name="The Broad Institute Genome Sequencing Center for Infectious Disease"/>
            <person name="Wu L."/>
            <person name="Ma J."/>
        </authorList>
    </citation>
    <scope>NUCLEOTIDE SEQUENCE [LARGE SCALE GENOMIC DNA]</scope>
    <source>
        <strain evidence="4">JCM 15577</strain>
    </source>
</reference>
<dbReference type="InterPro" id="IPR046231">
    <property type="entry name" value="DUF6264"/>
</dbReference>
<evidence type="ECO:0000256" key="2">
    <source>
        <dbReference type="SAM" id="Phobius"/>
    </source>
</evidence>
<gene>
    <name evidence="3" type="ORF">GCM10009808_13080</name>
</gene>
<comment type="caution">
    <text evidence="3">The sequence shown here is derived from an EMBL/GenBank/DDBJ whole genome shotgun (WGS) entry which is preliminary data.</text>
</comment>
<feature type="transmembrane region" description="Helical" evidence="2">
    <location>
        <begin position="120"/>
        <end position="141"/>
    </location>
</feature>
<dbReference type="EMBL" id="BAAAPL010000001">
    <property type="protein sequence ID" value="GAA1697049.1"/>
    <property type="molecule type" value="Genomic_DNA"/>
</dbReference>
<organism evidence="3 4">
    <name type="scientific">Microbacterium sediminicola</name>
    <dbReference type="NCBI Taxonomy" id="415210"/>
    <lineage>
        <taxon>Bacteria</taxon>
        <taxon>Bacillati</taxon>
        <taxon>Actinomycetota</taxon>
        <taxon>Actinomycetes</taxon>
        <taxon>Micrococcales</taxon>
        <taxon>Microbacteriaceae</taxon>
        <taxon>Microbacterium</taxon>
    </lineage>
</organism>
<keyword evidence="2" id="KW-0472">Membrane</keyword>
<feature type="region of interest" description="Disordered" evidence="1">
    <location>
        <begin position="1"/>
        <end position="28"/>
    </location>
</feature>
<feature type="transmembrane region" description="Helical" evidence="2">
    <location>
        <begin position="153"/>
        <end position="174"/>
    </location>
</feature>
<accession>A0ABP4U1I2</accession>
<proteinExistence type="predicted"/>
<keyword evidence="2" id="KW-0812">Transmembrane</keyword>